<gene>
    <name evidence="1" type="ORF">EV421DRAFT_1720396</name>
</gene>
<protein>
    <recommendedName>
        <fullName evidence="3">Retrotransposon Copia-like N-terminal domain-containing protein</fullName>
    </recommendedName>
</protein>
<sequence length="236" mass="26400">GYVDSTIPCPPIVSTMTGASTTIPDPTPMWSTTPSRDEWKYCDTHVRSHIILNVLDPIGLGVKTTGSAKETWDSIMDTYGIQNEMALSEAKGMLEKTEYVDGADVDAHIQDLWTKRRAVDDLSDPTKVMTDQEFQGIIIRSIPHVPNWIPLIPTLYQCKLSIEVILLLQTHHLTLYKGKKPDTSLALNASVRPSPTGKWCRNPECKACKKSTHNIEDCYWPGEGKEGQFPENFGRN</sequence>
<name>A0AA39IZ84_9AGAR</name>
<keyword evidence="2" id="KW-1185">Reference proteome</keyword>
<organism evidence="1 2">
    <name type="scientific">Armillaria borealis</name>
    <dbReference type="NCBI Taxonomy" id="47425"/>
    <lineage>
        <taxon>Eukaryota</taxon>
        <taxon>Fungi</taxon>
        <taxon>Dikarya</taxon>
        <taxon>Basidiomycota</taxon>
        <taxon>Agaricomycotina</taxon>
        <taxon>Agaricomycetes</taxon>
        <taxon>Agaricomycetidae</taxon>
        <taxon>Agaricales</taxon>
        <taxon>Marasmiineae</taxon>
        <taxon>Physalacriaceae</taxon>
        <taxon>Armillaria</taxon>
    </lineage>
</organism>
<evidence type="ECO:0000313" key="1">
    <source>
        <dbReference type="EMBL" id="KAK0431593.1"/>
    </source>
</evidence>
<evidence type="ECO:0000313" key="2">
    <source>
        <dbReference type="Proteomes" id="UP001175226"/>
    </source>
</evidence>
<accession>A0AA39IZ84</accession>
<feature type="non-terminal residue" evidence="1">
    <location>
        <position position="1"/>
    </location>
</feature>
<dbReference type="Pfam" id="PF14223">
    <property type="entry name" value="Retrotran_gag_2"/>
    <property type="match status" value="1"/>
</dbReference>
<dbReference type="AlphaFoldDB" id="A0AA39IZ84"/>
<comment type="caution">
    <text evidence="1">The sequence shown here is derived from an EMBL/GenBank/DDBJ whole genome shotgun (WGS) entry which is preliminary data.</text>
</comment>
<proteinExistence type="predicted"/>
<dbReference type="EMBL" id="JAUEPT010000110">
    <property type="protein sequence ID" value="KAK0431593.1"/>
    <property type="molecule type" value="Genomic_DNA"/>
</dbReference>
<reference evidence="1" key="1">
    <citation type="submission" date="2023-06" db="EMBL/GenBank/DDBJ databases">
        <authorList>
            <consortium name="Lawrence Berkeley National Laboratory"/>
            <person name="Ahrendt S."/>
            <person name="Sahu N."/>
            <person name="Indic B."/>
            <person name="Wong-Bajracharya J."/>
            <person name="Merenyi Z."/>
            <person name="Ke H.-M."/>
            <person name="Monk M."/>
            <person name="Kocsube S."/>
            <person name="Drula E."/>
            <person name="Lipzen A."/>
            <person name="Balint B."/>
            <person name="Henrissat B."/>
            <person name="Andreopoulos B."/>
            <person name="Martin F.M."/>
            <person name="Harder C.B."/>
            <person name="Rigling D."/>
            <person name="Ford K.L."/>
            <person name="Foster G.D."/>
            <person name="Pangilinan J."/>
            <person name="Papanicolaou A."/>
            <person name="Barry K."/>
            <person name="LaButti K."/>
            <person name="Viragh M."/>
            <person name="Koriabine M."/>
            <person name="Yan M."/>
            <person name="Riley R."/>
            <person name="Champramary S."/>
            <person name="Plett K.L."/>
            <person name="Tsai I.J."/>
            <person name="Slot J."/>
            <person name="Sipos G."/>
            <person name="Plett J."/>
            <person name="Nagy L.G."/>
            <person name="Grigoriev I.V."/>
        </authorList>
    </citation>
    <scope>NUCLEOTIDE SEQUENCE</scope>
    <source>
        <strain evidence="1">FPL87.14</strain>
    </source>
</reference>
<evidence type="ECO:0008006" key="3">
    <source>
        <dbReference type="Google" id="ProtNLM"/>
    </source>
</evidence>
<dbReference type="Proteomes" id="UP001175226">
    <property type="component" value="Unassembled WGS sequence"/>
</dbReference>